<dbReference type="CDD" id="cd02619">
    <property type="entry name" value="Peptidase_C1"/>
    <property type="match status" value="2"/>
</dbReference>
<dbReference type="InterPro" id="IPR000668">
    <property type="entry name" value="Peptidase_C1A_C"/>
</dbReference>
<protein>
    <recommendedName>
        <fullName evidence="5">Peptidase C1A papain C-terminal domain-containing protein</fullName>
    </recommendedName>
</protein>
<evidence type="ECO:0000259" key="5">
    <source>
        <dbReference type="SMART" id="SM00645"/>
    </source>
</evidence>
<accession>A0A9D1A153</accession>
<feature type="compositionally biased region" description="Polar residues" evidence="2">
    <location>
        <begin position="41"/>
        <end position="51"/>
    </location>
</feature>
<keyword evidence="3" id="KW-1133">Transmembrane helix</keyword>
<keyword evidence="4" id="KW-0732">Signal</keyword>
<dbReference type="InterPro" id="IPR040528">
    <property type="entry name" value="Lectin-like"/>
</dbReference>
<reference evidence="6" key="1">
    <citation type="submission" date="2020-10" db="EMBL/GenBank/DDBJ databases">
        <authorList>
            <person name="Gilroy R."/>
        </authorList>
    </citation>
    <scope>NUCLEOTIDE SEQUENCE</scope>
    <source>
        <strain evidence="6">ChiGjej1B1-2707</strain>
    </source>
</reference>
<feature type="compositionally biased region" description="Low complexity" evidence="2">
    <location>
        <begin position="63"/>
        <end position="72"/>
    </location>
</feature>
<comment type="similarity">
    <text evidence="1">Belongs to the peptidase C1 family.</text>
</comment>
<dbReference type="EMBL" id="DVGB01000080">
    <property type="protein sequence ID" value="HIR01900.1"/>
    <property type="molecule type" value="Genomic_DNA"/>
</dbReference>
<evidence type="ECO:0000256" key="1">
    <source>
        <dbReference type="ARBA" id="ARBA00008455"/>
    </source>
</evidence>
<evidence type="ECO:0000256" key="4">
    <source>
        <dbReference type="SAM" id="SignalP"/>
    </source>
</evidence>
<evidence type="ECO:0000256" key="3">
    <source>
        <dbReference type="SAM" id="Phobius"/>
    </source>
</evidence>
<keyword evidence="3" id="KW-0812">Transmembrane</keyword>
<feature type="compositionally biased region" description="Polar residues" evidence="2">
    <location>
        <begin position="1490"/>
        <end position="1517"/>
    </location>
</feature>
<feature type="transmembrane region" description="Helical" evidence="3">
    <location>
        <begin position="1541"/>
        <end position="1560"/>
    </location>
</feature>
<keyword evidence="3" id="KW-0472">Membrane</keyword>
<feature type="chain" id="PRO_5038671714" description="Peptidase C1A papain C-terminal domain-containing protein" evidence="4">
    <location>
        <begin position="32"/>
        <end position="1567"/>
    </location>
</feature>
<name>A0A9D1A153_9ACTN</name>
<proteinExistence type="inferred from homology"/>
<dbReference type="PROSITE" id="PS00139">
    <property type="entry name" value="THIOL_PROTEASE_CYS"/>
    <property type="match status" value="1"/>
</dbReference>
<reference evidence="6" key="2">
    <citation type="journal article" date="2021" name="PeerJ">
        <title>Extensive microbial diversity within the chicken gut microbiome revealed by metagenomics and culture.</title>
        <authorList>
            <person name="Gilroy R."/>
            <person name="Ravi A."/>
            <person name="Getino M."/>
            <person name="Pursley I."/>
            <person name="Horton D.L."/>
            <person name="Alikhan N.F."/>
            <person name="Baker D."/>
            <person name="Gharbi K."/>
            <person name="Hall N."/>
            <person name="Watson M."/>
            <person name="Adriaenssens E.M."/>
            <person name="Foster-Nyarko E."/>
            <person name="Jarju S."/>
            <person name="Secka A."/>
            <person name="Antonio M."/>
            <person name="Oren A."/>
            <person name="Chaudhuri R.R."/>
            <person name="La Ragione R."/>
            <person name="Hildebrand F."/>
            <person name="Pallen M.J."/>
        </authorList>
    </citation>
    <scope>NUCLEOTIDE SEQUENCE</scope>
    <source>
        <strain evidence="6">ChiGjej1B1-2707</strain>
    </source>
</reference>
<dbReference type="InterPro" id="IPR013128">
    <property type="entry name" value="Peptidase_C1A"/>
</dbReference>
<sequence length="1567" mass="165264">MGRNKVLRGRFARIVLAVFLAVGLVPTAAFADSQGADASRFSASDAPSSQEGLEGERAAETPSAEAAENEAVSEVSITAADPNPAYLEYQESGGSSSLAPSPLDLSYLGESLDAMVGARASEELPSSFDGRESNRLGPVQNQESTENCWAFGALESAEASILAYDPHTVLSPAHLAWFTYTGGEQEEATPYPDSGGTTAYKRGGYQQLAVATLAAWEGPVLLEDAPFQSQYLDESRRFEAAYHLQEAVYLPASLKAAGTERNPSADEVKRVIMEKGPVTVDFATHEGASFSTTPGWDGKEHATFYAPSPAITDHNVLVVGWDDDFAKENFSDAAQPTSDGAWLCRNSWGVSWGEDGYFWLSYEDQSLIFGTNYQLESADNYSTNHQFDILGWTSSLSVSASGAEAEGAVEGGGASAWMANVFTSEEAESLRAVGFYTTDVNARYEISVYRNPEPGNPTSGERVGSVQTGMEEYAGYHTVKLQEDLQAALSAGDSFSVVVKLENPVYAYPIPSEGSLARDPNWQPQYLGKDAKGNPEVSYVSADGSAWTTLGKHVESPGGLGVYASNVCLKAFTQTAGTEGAAWPPAESKEATVGGVSARYEYRVDFGQGLQSFTSSASTLEFSRADDGAWEAVYRVPDEYGAVGPYSLQLLATGSRDLVISSEGTSLPASCNEWSSSVDVDRESGAVQTVTLTARDAAASKEEAVYRILVVFGAPSFDTTADTVVFDEARYLVTAPDGSELHSGDSISEWAVLDGVRPNVLRVSSRTDGATFLLDVPSRYPDLQQRDMKIDYDQETVSFGALGGVEISHDGSFADATYLLSSDPVVPGDAFYVRAPADATRLASENALYAEIPARPAAPSDVELLRTTPTSALFPATLEGKTLQYSLDGTTWQFESLVEGLQPGSETVVYARFVAGAAGDVVSSCFASEVREVRVTTPAKSATAYDLRTEGGLPAVRDQDVYSTCWAFAAMASLESNLIKQGVAGVDVDLSEASLAMLTYQRRPLYESDASAKDSYLDFGRNEGEYGLRSGGTWEMAASTLARWQGAALESDVPYLPLEQFDYDYAAAGAAMDTAAAASAANDRVRLERAFQLPSLLTAARSSGEGPLGGETDGAGASARTLAGDYEVDEVAMDVAKEALRQGGALYLSMAEPFEDDGYWGSGAGANHWFYDGGTQGLRSNHAMALVGWDDSYDRMNFAVPYTGQAYDMCAAQVVDENGTAVEILDASAGQLIVPLSDGAWLVRNSRGASFGDDGYLWVPYCDATLGAPAAFEARDASGEGEPTRNHQYDGLHASLLALLDQEEFKGANVFAASEDEMITGVGAWAVLGGSVVSVDVYADLSNPADPTSGRLAASLEIDATYPGYYTADLPQAVEAKAGSSFAVVVSERAVTSGYVVDRCVAVEAAKAVATNEDGSARYDAVPAVEAGQSYVLEGGAWRDVAAHADEYADRVGAPLGNVAVKAFASPASDEPGSQPGGQNGEGNQPGSNANPGSNGPTEQKTPANAKSPASATGGSSKTTAKKAQPAAADLARTGDAIPTMQIGMAVLAALLVVLVCVRLRSVKGRS</sequence>
<dbReference type="Proteomes" id="UP000824261">
    <property type="component" value="Unassembled WGS sequence"/>
</dbReference>
<dbReference type="SUPFAM" id="SSF54001">
    <property type="entry name" value="Cysteine proteinases"/>
    <property type="match status" value="2"/>
</dbReference>
<dbReference type="GO" id="GO:0008234">
    <property type="term" value="F:cysteine-type peptidase activity"/>
    <property type="evidence" value="ECO:0007669"/>
    <property type="project" value="InterPro"/>
</dbReference>
<dbReference type="Gene3D" id="3.90.70.10">
    <property type="entry name" value="Cysteine proteinases"/>
    <property type="match status" value="2"/>
</dbReference>
<organism evidence="6 7">
    <name type="scientific">Candidatus Aveggerthella stercoripullorum</name>
    <dbReference type="NCBI Taxonomy" id="2840688"/>
    <lineage>
        <taxon>Bacteria</taxon>
        <taxon>Bacillati</taxon>
        <taxon>Actinomycetota</taxon>
        <taxon>Coriobacteriia</taxon>
        <taxon>Eggerthellales</taxon>
        <taxon>Eggerthellaceae</taxon>
        <taxon>Eggerthellaceae incertae sedis</taxon>
        <taxon>Candidatus Aveggerthella</taxon>
    </lineage>
</organism>
<dbReference type="SMART" id="SM00645">
    <property type="entry name" value="Pept_C1"/>
    <property type="match status" value="1"/>
</dbReference>
<dbReference type="InterPro" id="IPR038765">
    <property type="entry name" value="Papain-like_cys_pep_sf"/>
</dbReference>
<feature type="signal peptide" evidence="4">
    <location>
        <begin position="1"/>
        <end position="31"/>
    </location>
</feature>
<evidence type="ECO:0000256" key="2">
    <source>
        <dbReference type="SAM" id="MobiDB-lite"/>
    </source>
</evidence>
<feature type="domain" description="Peptidase C1A papain C-terminal" evidence="5">
    <location>
        <begin position="124"/>
        <end position="371"/>
    </location>
</feature>
<gene>
    <name evidence="6" type="ORF">IAA69_06535</name>
</gene>
<feature type="region of interest" description="Disordered" evidence="2">
    <location>
        <begin position="39"/>
        <end position="72"/>
    </location>
</feature>
<dbReference type="Pfam" id="PF18560">
    <property type="entry name" value="Lectin_like"/>
    <property type="match status" value="2"/>
</dbReference>
<dbReference type="PANTHER" id="PTHR12411">
    <property type="entry name" value="CYSTEINE PROTEASE FAMILY C1-RELATED"/>
    <property type="match status" value="1"/>
</dbReference>
<dbReference type="GO" id="GO:0006508">
    <property type="term" value="P:proteolysis"/>
    <property type="evidence" value="ECO:0007669"/>
    <property type="project" value="InterPro"/>
</dbReference>
<comment type="caution">
    <text evidence="6">The sequence shown here is derived from an EMBL/GenBank/DDBJ whole genome shotgun (WGS) entry which is preliminary data.</text>
</comment>
<feature type="region of interest" description="Disordered" evidence="2">
    <location>
        <begin position="1466"/>
        <end position="1524"/>
    </location>
</feature>
<evidence type="ECO:0000313" key="7">
    <source>
        <dbReference type="Proteomes" id="UP000824261"/>
    </source>
</evidence>
<dbReference type="InterPro" id="IPR000169">
    <property type="entry name" value="Pept_cys_AS"/>
</dbReference>
<dbReference type="Pfam" id="PF00112">
    <property type="entry name" value="Peptidase_C1"/>
    <property type="match status" value="1"/>
</dbReference>
<evidence type="ECO:0000313" key="6">
    <source>
        <dbReference type="EMBL" id="HIR01900.1"/>
    </source>
</evidence>